<organism evidence="1 2">
    <name type="scientific">Salinibacter phage M8CC-19</name>
    <dbReference type="NCBI Taxonomy" id="2681613"/>
    <lineage>
        <taxon>Viruses</taxon>
        <taxon>Duplodnaviria</taxon>
        <taxon>Heunggongvirae</taxon>
        <taxon>Uroviricota</taxon>
        <taxon>Caudoviricetes</taxon>
        <taxon>Kryptosalinivirus</taxon>
        <taxon>Kryptosalinivirus M8CC19</taxon>
    </lineage>
</organism>
<accession>A0A2I6UGC0</accession>
<keyword evidence="2" id="KW-1185">Reference proteome</keyword>
<reference evidence="1 2" key="1">
    <citation type="submission" date="2017-07" db="EMBL/GenBank/DDBJ databases">
        <title>Characterization of ecologically diverse viruses infecting co-occurring strains of cosmopolitan hyperhalophilic Bacteroidetes.</title>
        <authorList>
            <person name="Villamor J."/>
            <person name="Ramos-Barbero M.D."/>
            <person name="Gonzalez-Torres P."/>
            <person name="Gabaldon T."/>
            <person name="Rollesso-Mora R."/>
            <person name="Meseguer I."/>
            <person name="Martinez-Garcia M."/>
            <person name="Santos F."/>
            <person name="Anton J."/>
        </authorList>
    </citation>
    <scope>NUCLEOTIDE SEQUENCE [LARGE SCALE GENOMIC DNA]</scope>
</reference>
<dbReference type="KEGG" id="vg:40236205"/>
<protein>
    <submittedName>
        <fullName evidence="1">Uncharacterized protein</fullName>
    </submittedName>
</protein>
<sequence length="38" mass="4218" precursor="true">MFSILANLVLGYFILSALRVAGRSFANALVQYEEIVNN</sequence>
<dbReference type="GeneID" id="40236205"/>
<evidence type="ECO:0000313" key="2">
    <source>
        <dbReference type="Proteomes" id="UP000241693"/>
    </source>
</evidence>
<evidence type="ECO:0000313" key="1">
    <source>
        <dbReference type="EMBL" id="AUO79025.1"/>
    </source>
</evidence>
<dbReference type="Proteomes" id="UP000241693">
    <property type="component" value="Segment"/>
</dbReference>
<name>A0A2I6UGC0_9CAUD</name>
<dbReference type="RefSeq" id="YP_009639413.1">
    <property type="nucleotide sequence ID" value="NC_042349.1"/>
</dbReference>
<proteinExistence type="predicted"/>
<dbReference type="EMBL" id="MF580956">
    <property type="protein sequence ID" value="AUO79025.1"/>
    <property type="molecule type" value="Genomic_DNA"/>
</dbReference>